<evidence type="ECO:0000256" key="5">
    <source>
        <dbReference type="ARBA" id="ARBA00022695"/>
    </source>
</evidence>
<name>A0A4R9C1I9_9FIRM</name>
<evidence type="ECO:0000256" key="10">
    <source>
        <dbReference type="HAMAP-Rule" id="MF_00244"/>
    </source>
</evidence>
<comment type="catalytic activity">
    <reaction evidence="9 10">
        <text>nicotinate beta-D-ribonucleotide + ATP + H(+) = deamido-NAD(+) + diphosphate</text>
        <dbReference type="Rhea" id="RHEA:22860"/>
        <dbReference type="ChEBI" id="CHEBI:15378"/>
        <dbReference type="ChEBI" id="CHEBI:30616"/>
        <dbReference type="ChEBI" id="CHEBI:33019"/>
        <dbReference type="ChEBI" id="CHEBI:57502"/>
        <dbReference type="ChEBI" id="CHEBI:58437"/>
        <dbReference type="EC" id="2.7.7.18"/>
    </reaction>
</comment>
<dbReference type="UniPathway" id="UPA00253">
    <property type="reaction ID" value="UER00332"/>
</dbReference>
<keyword evidence="6 10" id="KW-0547">Nucleotide-binding</keyword>
<evidence type="ECO:0000313" key="13">
    <source>
        <dbReference type="Proteomes" id="UP000297454"/>
    </source>
</evidence>
<dbReference type="InterPro" id="IPR004821">
    <property type="entry name" value="Cyt_trans-like"/>
</dbReference>
<proteinExistence type="inferred from homology"/>
<dbReference type="Gene3D" id="3.40.50.620">
    <property type="entry name" value="HUPs"/>
    <property type="match status" value="1"/>
</dbReference>
<accession>A0A4R9C1I9</accession>
<dbReference type="Proteomes" id="UP000297454">
    <property type="component" value="Unassembled WGS sequence"/>
</dbReference>
<protein>
    <recommendedName>
        <fullName evidence="10">Probable nicotinate-nucleotide adenylyltransferase</fullName>
        <ecNumber evidence="10">2.7.7.18</ecNumber>
    </recommendedName>
    <alternativeName>
        <fullName evidence="10">Deamido-NAD(+) diphosphorylase</fullName>
    </alternativeName>
    <alternativeName>
        <fullName evidence="10">Deamido-NAD(+) pyrophosphorylase</fullName>
    </alternativeName>
    <alternativeName>
        <fullName evidence="10">Nicotinate mononucleotide adenylyltransferase</fullName>
        <shortName evidence="10">NaMN adenylyltransferase</shortName>
    </alternativeName>
</protein>
<dbReference type="HAMAP" id="MF_00244">
    <property type="entry name" value="NaMN_adenylyltr"/>
    <property type="match status" value="1"/>
</dbReference>
<keyword evidence="8 10" id="KW-0520">NAD</keyword>
<dbReference type="EC" id="2.7.7.18" evidence="10"/>
<dbReference type="GO" id="GO:0005524">
    <property type="term" value="F:ATP binding"/>
    <property type="evidence" value="ECO:0007669"/>
    <property type="project" value="UniProtKB-KW"/>
</dbReference>
<keyword evidence="13" id="KW-1185">Reference proteome</keyword>
<evidence type="ECO:0000256" key="9">
    <source>
        <dbReference type="ARBA" id="ARBA00048721"/>
    </source>
</evidence>
<dbReference type="Pfam" id="PF01467">
    <property type="entry name" value="CTP_transf_like"/>
    <property type="match status" value="1"/>
</dbReference>
<dbReference type="GO" id="GO:0009435">
    <property type="term" value="P:NAD+ biosynthetic process"/>
    <property type="evidence" value="ECO:0007669"/>
    <property type="project" value="UniProtKB-UniRule"/>
</dbReference>
<sequence length="196" mass="23534">MKKIGVFGSSFNPIHIGHLIISEQARIRLCLDKILFIPTANPYHKKVDLLDYNIRYEMTERTVEDNPFFKVSDIEKHLKTASYSFDIMKKLKSKIDAEIYFIIGSDSFINLHTWHRYEELIKIVNLVVFQRPGYKINLELIEKYRFLTKKQIIFYDDIQLFISSSDIRNNIKNNIYPKYLLRDETIKYIMENNLWR</sequence>
<dbReference type="InterPro" id="IPR014729">
    <property type="entry name" value="Rossmann-like_a/b/a_fold"/>
</dbReference>
<keyword evidence="4 10" id="KW-0808">Transferase</keyword>
<dbReference type="InterPro" id="IPR005248">
    <property type="entry name" value="NadD/NMNAT"/>
</dbReference>
<reference evidence="12 13" key="1">
    <citation type="submission" date="2019-01" db="EMBL/GenBank/DDBJ databases">
        <title>Draft Genome Sequences of Helcococcus ovis Strains Isolated from the Uterus and Vagina of Dairy Cows with Metritis.</title>
        <authorList>
            <person name="Cunha F."/>
            <person name="Jeon S.J."/>
            <person name="Kutzer P."/>
            <person name="Galvao K.N."/>
        </authorList>
    </citation>
    <scope>NUCLEOTIDE SEQUENCE [LARGE SCALE GENOMIC DNA]</scope>
    <source>
        <strain evidence="12 13">KG-37</strain>
    </source>
</reference>
<dbReference type="EMBL" id="SCFR01000010">
    <property type="protein sequence ID" value="TFF66488.1"/>
    <property type="molecule type" value="Genomic_DNA"/>
</dbReference>
<keyword evidence="5 10" id="KW-0548">Nucleotidyltransferase</keyword>
<dbReference type="CDD" id="cd02165">
    <property type="entry name" value="NMNAT"/>
    <property type="match status" value="1"/>
</dbReference>
<feature type="domain" description="Cytidyltransferase-like" evidence="11">
    <location>
        <begin position="6"/>
        <end position="169"/>
    </location>
</feature>
<evidence type="ECO:0000256" key="3">
    <source>
        <dbReference type="ARBA" id="ARBA00022642"/>
    </source>
</evidence>
<comment type="similarity">
    <text evidence="10">Belongs to the NadD family.</text>
</comment>
<dbReference type="AlphaFoldDB" id="A0A4R9C1I9"/>
<evidence type="ECO:0000256" key="4">
    <source>
        <dbReference type="ARBA" id="ARBA00022679"/>
    </source>
</evidence>
<dbReference type="PANTHER" id="PTHR39321">
    <property type="entry name" value="NICOTINATE-NUCLEOTIDE ADENYLYLTRANSFERASE-RELATED"/>
    <property type="match status" value="1"/>
</dbReference>
<dbReference type="NCBIfam" id="TIGR00482">
    <property type="entry name" value="nicotinate (nicotinamide) nucleotide adenylyltransferase"/>
    <property type="match status" value="1"/>
</dbReference>
<comment type="pathway">
    <text evidence="2 10">Cofactor biosynthesis; NAD(+) biosynthesis; deamido-NAD(+) from nicotinate D-ribonucleotide: step 1/1.</text>
</comment>
<keyword evidence="7 10" id="KW-0067">ATP-binding</keyword>
<evidence type="ECO:0000259" key="11">
    <source>
        <dbReference type="Pfam" id="PF01467"/>
    </source>
</evidence>
<evidence type="ECO:0000256" key="7">
    <source>
        <dbReference type="ARBA" id="ARBA00022840"/>
    </source>
</evidence>
<organism evidence="12 13">
    <name type="scientific">Helcococcus ovis</name>
    <dbReference type="NCBI Taxonomy" id="72026"/>
    <lineage>
        <taxon>Bacteria</taxon>
        <taxon>Bacillati</taxon>
        <taxon>Bacillota</taxon>
        <taxon>Tissierellia</taxon>
        <taxon>Tissierellales</taxon>
        <taxon>Peptoniphilaceae</taxon>
        <taxon>Helcococcus</taxon>
    </lineage>
</organism>
<comment type="function">
    <text evidence="1 10">Catalyzes the reversible adenylation of nicotinate mononucleotide (NaMN) to nicotinic acid adenine dinucleotide (NaAD).</text>
</comment>
<dbReference type="RefSeq" id="WP_134744370.1">
    <property type="nucleotide sequence ID" value="NZ_CP119761.1"/>
</dbReference>
<evidence type="ECO:0000256" key="1">
    <source>
        <dbReference type="ARBA" id="ARBA00002324"/>
    </source>
</evidence>
<evidence type="ECO:0000256" key="8">
    <source>
        <dbReference type="ARBA" id="ARBA00023027"/>
    </source>
</evidence>
<dbReference type="PANTHER" id="PTHR39321:SF3">
    <property type="entry name" value="PHOSPHOPANTETHEINE ADENYLYLTRANSFERASE"/>
    <property type="match status" value="1"/>
</dbReference>
<keyword evidence="3 10" id="KW-0662">Pyridine nucleotide biosynthesis</keyword>
<dbReference type="NCBIfam" id="NF000840">
    <property type="entry name" value="PRK00071.1-3"/>
    <property type="match status" value="1"/>
</dbReference>
<dbReference type="SUPFAM" id="SSF52374">
    <property type="entry name" value="Nucleotidylyl transferase"/>
    <property type="match status" value="1"/>
</dbReference>
<evidence type="ECO:0000313" key="12">
    <source>
        <dbReference type="EMBL" id="TFF66488.1"/>
    </source>
</evidence>
<gene>
    <name evidence="10 12" type="primary">nadD</name>
    <name evidence="12" type="ORF">EQF91_04065</name>
</gene>
<dbReference type="GO" id="GO:0004515">
    <property type="term" value="F:nicotinate-nucleotide adenylyltransferase activity"/>
    <property type="evidence" value="ECO:0007669"/>
    <property type="project" value="UniProtKB-UniRule"/>
</dbReference>
<evidence type="ECO:0000256" key="2">
    <source>
        <dbReference type="ARBA" id="ARBA00005019"/>
    </source>
</evidence>
<evidence type="ECO:0000256" key="6">
    <source>
        <dbReference type="ARBA" id="ARBA00022741"/>
    </source>
</evidence>
<dbReference type="NCBIfam" id="TIGR00125">
    <property type="entry name" value="cyt_tran_rel"/>
    <property type="match status" value="1"/>
</dbReference>
<comment type="caution">
    <text evidence="12">The sequence shown here is derived from an EMBL/GenBank/DDBJ whole genome shotgun (WGS) entry which is preliminary data.</text>
</comment>